<accession>A0A9D1HHY1</accession>
<dbReference type="InterPro" id="IPR005583">
    <property type="entry name" value="YaaA"/>
</dbReference>
<sequence length="264" mass="30592">MQIIISPAKKMNRDNDWMSARSVPVFLNDAAYLWEEIQRLDPVKQKAMWKCSDKLAKENRQRFEETDLSGDGAPLPAWTPALLAYEGIQYQYMAPKVFSQDQWEYVEKHLNILSGLYGILRPLDGVVPYRLEMQAALPFGSTATLYAYWKDRIWKELDRRIEGDKGRKVVVDLASKEYSKCIRPYIGSDVSYITCTFAQMVSGKPKVRATLAKMARGEMVRFLAEQNAQEPEQMKHFQGLGFSYVDELSRENEYVFICRRSKQD</sequence>
<dbReference type="NCBIfam" id="NF002543">
    <property type="entry name" value="PRK02101.1-4"/>
    <property type="match status" value="1"/>
</dbReference>
<name>A0A9D1HHY1_9FIRM</name>
<dbReference type="AlphaFoldDB" id="A0A9D1HHY1"/>
<evidence type="ECO:0000313" key="2">
    <source>
        <dbReference type="EMBL" id="HIU03808.1"/>
    </source>
</evidence>
<dbReference type="EMBL" id="DVLT01000073">
    <property type="protein sequence ID" value="HIU03808.1"/>
    <property type="molecule type" value="Genomic_DNA"/>
</dbReference>
<evidence type="ECO:0000313" key="3">
    <source>
        <dbReference type="Proteomes" id="UP000824164"/>
    </source>
</evidence>
<dbReference type="GO" id="GO:0005829">
    <property type="term" value="C:cytosol"/>
    <property type="evidence" value="ECO:0007669"/>
    <property type="project" value="TreeGrafter"/>
</dbReference>
<organism evidence="2 3">
    <name type="scientific">Candidatus Onthocola gallistercoris</name>
    <dbReference type="NCBI Taxonomy" id="2840876"/>
    <lineage>
        <taxon>Bacteria</taxon>
        <taxon>Bacillati</taxon>
        <taxon>Bacillota</taxon>
        <taxon>Bacilli</taxon>
        <taxon>Candidatus Onthocola</taxon>
    </lineage>
</organism>
<reference evidence="2" key="1">
    <citation type="submission" date="2020-10" db="EMBL/GenBank/DDBJ databases">
        <authorList>
            <person name="Gilroy R."/>
        </authorList>
    </citation>
    <scope>NUCLEOTIDE SEQUENCE</scope>
    <source>
        <strain evidence="2">CHK187-14744</strain>
    </source>
</reference>
<dbReference type="PANTHER" id="PTHR30283">
    <property type="entry name" value="PEROXIDE STRESS RESPONSE PROTEIN YAAA"/>
    <property type="match status" value="1"/>
</dbReference>
<comment type="caution">
    <text evidence="2">The sequence shown here is derived from an EMBL/GenBank/DDBJ whole genome shotgun (WGS) entry which is preliminary data.</text>
</comment>
<gene>
    <name evidence="2" type="primary">yaaA</name>
    <name evidence="2" type="ORF">IAB63_11210</name>
</gene>
<protein>
    <recommendedName>
        <fullName evidence="1">UPF0246 protein IAB63_11210</fullName>
    </recommendedName>
</protein>
<proteinExistence type="inferred from homology"/>
<dbReference type="HAMAP" id="MF_00652">
    <property type="entry name" value="UPF0246"/>
    <property type="match status" value="1"/>
</dbReference>
<dbReference type="Proteomes" id="UP000824164">
    <property type="component" value="Unassembled WGS sequence"/>
</dbReference>
<dbReference type="Pfam" id="PF03883">
    <property type="entry name" value="H2O2_YaaD"/>
    <property type="match status" value="1"/>
</dbReference>
<dbReference type="PANTHER" id="PTHR30283:SF4">
    <property type="entry name" value="PEROXIDE STRESS RESISTANCE PROTEIN YAAA"/>
    <property type="match status" value="1"/>
</dbReference>
<dbReference type="GO" id="GO:0033194">
    <property type="term" value="P:response to hydroperoxide"/>
    <property type="evidence" value="ECO:0007669"/>
    <property type="project" value="TreeGrafter"/>
</dbReference>
<comment type="similarity">
    <text evidence="1">Belongs to the UPF0246 family.</text>
</comment>
<reference evidence="2" key="2">
    <citation type="journal article" date="2021" name="PeerJ">
        <title>Extensive microbial diversity within the chicken gut microbiome revealed by metagenomics and culture.</title>
        <authorList>
            <person name="Gilroy R."/>
            <person name="Ravi A."/>
            <person name="Getino M."/>
            <person name="Pursley I."/>
            <person name="Horton D.L."/>
            <person name="Alikhan N.F."/>
            <person name="Baker D."/>
            <person name="Gharbi K."/>
            <person name="Hall N."/>
            <person name="Watson M."/>
            <person name="Adriaenssens E.M."/>
            <person name="Foster-Nyarko E."/>
            <person name="Jarju S."/>
            <person name="Secka A."/>
            <person name="Antonio M."/>
            <person name="Oren A."/>
            <person name="Chaudhuri R.R."/>
            <person name="La Ragione R."/>
            <person name="Hildebrand F."/>
            <person name="Pallen M.J."/>
        </authorList>
    </citation>
    <scope>NUCLEOTIDE SEQUENCE</scope>
    <source>
        <strain evidence="2">CHK187-14744</strain>
    </source>
</reference>
<evidence type="ECO:0000256" key="1">
    <source>
        <dbReference type="HAMAP-Rule" id="MF_00652"/>
    </source>
</evidence>